<dbReference type="InterPro" id="IPR011065">
    <property type="entry name" value="Kunitz_inhibitor_STI-like_sf"/>
</dbReference>
<evidence type="ECO:0000313" key="3">
    <source>
        <dbReference type="EMBL" id="KAJ8433098.1"/>
    </source>
</evidence>
<name>A0A9Q1JYB8_9CARY</name>
<dbReference type="InterPro" id="IPR002160">
    <property type="entry name" value="Prot_inh_Kunz-lg"/>
</dbReference>
<dbReference type="Gene3D" id="2.80.10.50">
    <property type="match status" value="1"/>
</dbReference>
<dbReference type="PRINTS" id="PR00291">
    <property type="entry name" value="KUNITZINHBTR"/>
</dbReference>
<sequence>MANSRVLCAATLFLLLLTPTTADADSDLVLDVEGNPLAVGLEYFIGRAIGFFGGIGRAGRDGTDHSCPLYVIEYRSEVDIGDPVKFIPVNETQKEIHVSSDVKIESGKSAYCRSEENHKKVMMTRDTRSDTAMAFTAREQPTMAEKLGCKICGRYGHEESVCYEVLGYPPGWGTRGRGRGHRGPQNNRGGQGAGCNRGYGCESAAAVIHQGADPNTVPGPLAASGSSAGSGLGSDEQTQVAIPGLTSEQVERLLSLIDTSKPVATQNNEKQEGSGPADTPGPSPVQPLGASEDRGSCVLGLAALKGRSGPH</sequence>
<proteinExistence type="predicted"/>
<feature type="signal peptide" evidence="2">
    <location>
        <begin position="1"/>
        <end position="22"/>
    </location>
</feature>
<dbReference type="SUPFAM" id="SSF50386">
    <property type="entry name" value="STI-like"/>
    <property type="match status" value="1"/>
</dbReference>
<feature type="region of interest" description="Disordered" evidence="1">
    <location>
        <begin position="261"/>
        <end position="296"/>
    </location>
</feature>
<evidence type="ECO:0000313" key="4">
    <source>
        <dbReference type="Proteomes" id="UP001153076"/>
    </source>
</evidence>
<feature type="region of interest" description="Disordered" evidence="1">
    <location>
        <begin position="211"/>
        <end position="237"/>
    </location>
</feature>
<organism evidence="3 4">
    <name type="scientific">Carnegiea gigantea</name>
    <dbReference type="NCBI Taxonomy" id="171969"/>
    <lineage>
        <taxon>Eukaryota</taxon>
        <taxon>Viridiplantae</taxon>
        <taxon>Streptophyta</taxon>
        <taxon>Embryophyta</taxon>
        <taxon>Tracheophyta</taxon>
        <taxon>Spermatophyta</taxon>
        <taxon>Magnoliopsida</taxon>
        <taxon>eudicotyledons</taxon>
        <taxon>Gunneridae</taxon>
        <taxon>Pentapetalae</taxon>
        <taxon>Caryophyllales</taxon>
        <taxon>Cactineae</taxon>
        <taxon>Cactaceae</taxon>
        <taxon>Cactoideae</taxon>
        <taxon>Echinocereeae</taxon>
        <taxon>Carnegiea</taxon>
    </lineage>
</organism>
<dbReference type="Pfam" id="PF00197">
    <property type="entry name" value="Kunitz_legume"/>
    <property type="match status" value="1"/>
</dbReference>
<reference evidence="3" key="1">
    <citation type="submission" date="2022-04" db="EMBL/GenBank/DDBJ databases">
        <title>Carnegiea gigantea Genome sequencing and assembly v2.</title>
        <authorList>
            <person name="Copetti D."/>
            <person name="Sanderson M.J."/>
            <person name="Burquez A."/>
            <person name="Wojciechowski M.F."/>
        </authorList>
    </citation>
    <scope>NUCLEOTIDE SEQUENCE</scope>
    <source>
        <strain evidence="3">SGP5-SGP5p</strain>
        <tissue evidence="3">Aerial part</tissue>
    </source>
</reference>
<feature type="compositionally biased region" description="Low complexity" evidence="1">
    <location>
        <begin position="218"/>
        <end position="229"/>
    </location>
</feature>
<keyword evidence="2" id="KW-0732">Signal</keyword>
<protein>
    <submittedName>
        <fullName evidence="3">Uncharacterized protein</fullName>
    </submittedName>
</protein>
<gene>
    <name evidence="3" type="ORF">Cgig2_020594</name>
</gene>
<keyword evidence="4" id="KW-1185">Reference proteome</keyword>
<feature type="chain" id="PRO_5040203446" evidence="2">
    <location>
        <begin position="23"/>
        <end position="311"/>
    </location>
</feature>
<dbReference type="PROSITE" id="PS00283">
    <property type="entry name" value="SOYBEAN_KUNITZ"/>
    <property type="match status" value="1"/>
</dbReference>
<evidence type="ECO:0000256" key="2">
    <source>
        <dbReference type="SAM" id="SignalP"/>
    </source>
</evidence>
<evidence type="ECO:0000256" key="1">
    <source>
        <dbReference type="SAM" id="MobiDB-lite"/>
    </source>
</evidence>
<dbReference type="EMBL" id="JAKOGI010000560">
    <property type="protein sequence ID" value="KAJ8433098.1"/>
    <property type="molecule type" value="Genomic_DNA"/>
</dbReference>
<dbReference type="PANTHER" id="PTHR33107">
    <property type="entry name" value="KUNITZ TRYPSIN INHIBITOR 2"/>
    <property type="match status" value="1"/>
</dbReference>
<dbReference type="Proteomes" id="UP001153076">
    <property type="component" value="Unassembled WGS sequence"/>
</dbReference>
<comment type="caution">
    <text evidence="3">The sequence shown here is derived from an EMBL/GenBank/DDBJ whole genome shotgun (WGS) entry which is preliminary data.</text>
</comment>
<dbReference type="PANTHER" id="PTHR33107:SF5">
    <property type="entry name" value="KUNITZ TRYPSIN INHIBITOR 5"/>
    <property type="match status" value="1"/>
</dbReference>
<dbReference type="GO" id="GO:0004866">
    <property type="term" value="F:endopeptidase inhibitor activity"/>
    <property type="evidence" value="ECO:0007669"/>
    <property type="project" value="InterPro"/>
</dbReference>
<accession>A0A9Q1JYB8</accession>
<dbReference type="AlphaFoldDB" id="A0A9Q1JYB8"/>